<evidence type="ECO:0000313" key="7">
    <source>
        <dbReference type="EMBL" id="KAJ4977844.1"/>
    </source>
</evidence>
<dbReference type="InterPro" id="IPR005571">
    <property type="entry name" value="RNA_pol_Rpb5_N"/>
</dbReference>
<evidence type="ECO:0000259" key="6">
    <source>
        <dbReference type="Pfam" id="PF03871"/>
    </source>
</evidence>
<evidence type="ECO:0000256" key="4">
    <source>
        <dbReference type="ARBA" id="ARBA00025765"/>
    </source>
</evidence>
<dbReference type="Proteomes" id="UP001141806">
    <property type="component" value="Unassembled WGS sequence"/>
</dbReference>
<dbReference type="InterPro" id="IPR000783">
    <property type="entry name" value="RNA_pol_subH/Rpb5_C"/>
</dbReference>
<dbReference type="Gene3D" id="3.40.1340.10">
    <property type="entry name" value="RNA polymerase, Rpb5, N-terminal domain"/>
    <property type="match status" value="1"/>
</dbReference>
<dbReference type="PANTHER" id="PTHR10535">
    <property type="entry name" value="DNA-DIRECTED RNA POLYMERASES I, II, AND III SUBUNIT RPABC1"/>
    <property type="match status" value="1"/>
</dbReference>
<evidence type="ECO:0000259" key="5">
    <source>
        <dbReference type="Pfam" id="PF01191"/>
    </source>
</evidence>
<evidence type="ECO:0008006" key="9">
    <source>
        <dbReference type="Google" id="ProtNLM"/>
    </source>
</evidence>
<evidence type="ECO:0000313" key="8">
    <source>
        <dbReference type="Proteomes" id="UP001141806"/>
    </source>
</evidence>
<dbReference type="NCBIfam" id="NF007129">
    <property type="entry name" value="PRK09570.1"/>
    <property type="match status" value="1"/>
</dbReference>
<dbReference type="Pfam" id="PF03871">
    <property type="entry name" value="RNA_pol_Rpb5_N"/>
    <property type="match status" value="1"/>
</dbReference>
<dbReference type="AlphaFoldDB" id="A0A9Q0KX35"/>
<feature type="domain" description="RNA polymerase subunit H/Rpb5 C-terminal" evidence="5">
    <location>
        <begin position="195"/>
        <end position="267"/>
    </location>
</feature>
<comment type="subcellular location">
    <subcellularLocation>
        <location evidence="1">Nucleus</location>
    </subcellularLocation>
</comment>
<dbReference type="InterPro" id="IPR036710">
    <property type="entry name" value="RNA_pol_Rpb5_N_sf"/>
</dbReference>
<dbReference type="GO" id="GO:0003899">
    <property type="term" value="F:DNA-directed RNA polymerase activity"/>
    <property type="evidence" value="ECO:0007669"/>
    <property type="project" value="InterPro"/>
</dbReference>
<dbReference type="InterPro" id="IPR035913">
    <property type="entry name" value="RPB5-like_sf"/>
</dbReference>
<accession>A0A9Q0KX35</accession>
<reference evidence="7" key="1">
    <citation type="journal article" date="2023" name="Plant J.">
        <title>The genome of the king protea, Protea cynaroides.</title>
        <authorList>
            <person name="Chang J."/>
            <person name="Duong T.A."/>
            <person name="Schoeman C."/>
            <person name="Ma X."/>
            <person name="Roodt D."/>
            <person name="Barker N."/>
            <person name="Li Z."/>
            <person name="Van de Peer Y."/>
            <person name="Mizrachi E."/>
        </authorList>
    </citation>
    <scope>NUCLEOTIDE SEQUENCE</scope>
    <source>
        <tissue evidence="7">Young leaves</tissue>
    </source>
</reference>
<dbReference type="InterPro" id="IPR020608">
    <property type="entry name" value="RNA_pol_subH/Rpb5_CS"/>
</dbReference>
<organism evidence="7 8">
    <name type="scientific">Protea cynaroides</name>
    <dbReference type="NCBI Taxonomy" id="273540"/>
    <lineage>
        <taxon>Eukaryota</taxon>
        <taxon>Viridiplantae</taxon>
        <taxon>Streptophyta</taxon>
        <taxon>Embryophyta</taxon>
        <taxon>Tracheophyta</taxon>
        <taxon>Spermatophyta</taxon>
        <taxon>Magnoliopsida</taxon>
        <taxon>Proteales</taxon>
        <taxon>Proteaceae</taxon>
        <taxon>Protea</taxon>
    </lineage>
</organism>
<dbReference type="PANTHER" id="PTHR10535:SF0">
    <property type="entry name" value="DNA-DIRECTED RNA POLYMERASES I, II, AND III SUBUNIT RPABC1"/>
    <property type="match status" value="1"/>
</dbReference>
<dbReference type="OrthoDB" id="248779at2759"/>
<evidence type="ECO:0000256" key="2">
    <source>
        <dbReference type="ARBA" id="ARBA00023163"/>
    </source>
</evidence>
<feature type="domain" description="RNA polymerase Rpb5 N-terminal" evidence="6">
    <location>
        <begin position="67"/>
        <end position="152"/>
    </location>
</feature>
<dbReference type="GO" id="GO:0005666">
    <property type="term" value="C:RNA polymerase III complex"/>
    <property type="evidence" value="ECO:0007669"/>
    <property type="project" value="TreeGrafter"/>
</dbReference>
<evidence type="ECO:0000256" key="3">
    <source>
        <dbReference type="ARBA" id="ARBA00023242"/>
    </source>
</evidence>
<dbReference type="GO" id="GO:0042797">
    <property type="term" value="P:tRNA transcription by RNA polymerase III"/>
    <property type="evidence" value="ECO:0007669"/>
    <property type="project" value="TreeGrafter"/>
</dbReference>
<dbReference type="FunFam" id="3.40.1340.10:FF:000001">
    <property type="entry name" value="DNA-directed RNA polymerases I, II, and III subunit RPABC1"/>
    <property type="match status" value="1"/>
</dbReference>
<sequence length="268" mass="31214">MLIIGLNNDVVQTVLNFLEKTILNCHSFKDDNRGEDCRLLEPQEQLDNLDYYLNMSEEIKPDFLRQSEREKLFRVRKTVMESLKDRGYVVADSEIEMTEEQFLQKYGENFKRKDLDFSRSKHVNPLDKICVFFVDENDVLGIKQLEAYVDRMKEASVSRAMLILAQAPSQMAKRVIESRTLTCHVEYFLDQELMFNVTKHDMVPKHQLLTADEVKILVDQYHLTLSQLPQIQVTDPVARYLGVMPGQVLKISRPSETAGKYVTYRVVV</sequence>
<dbReference type="GO" id="GO:0003677">
    <property type="term" value="F:DNA binding"/>
    <property type="evidence" value="ECO:0007669"/>
    <property type="project" value="InterPro"/>
</dbReference>
<gene>
    <name evidence="7" type="ORF">NE237_008624</name>
</gene>
<dbReference type="Gene3D" id="3.90.940.20">
    <property type="entry name" value="RPB5-like RNA polymerase subunit"/>
    <property type="match status" value="1"/>
</dbReference>
<keyword evidence="8" id="KW-1185">Reference proteome</keyword>
<evidence type="ECO:0000256" key="1">
    <source>
        <dbReference type="ARBA" id="ARBA00004123"/>
    </source>
</evidence>
<dbReference type="GO" id="GO:0006366">
    <property type="term" value="P:transcription by RNA polymerase II"/>
    <property type="evidence" value="ECO:0007669"/>
    <property type="project" value="TreeGrafter"/>
</dbReference>
<dbReference type="InterPro" id="IPR014381">
    <property type="entry name" value="Arch_Rpo5/euc_Rpb5"/>
</dbReference>
<dbReference type="PROSITE" id="PS01110">
    <property type="entry name" value="RNA_POL_H_23KD"/>
    <property type="match status" value="1"/>
</dbReference>
<dbReference type="SUPFAM" id="SSF55287">
    <property type="entry name" value="RPB5-like RNA polymerase subunit"/>
    <property type="match status" value="1"/>
</dbReference>
<keyword evidence="3" id="KW-0539">Nucleus</keyword>
<proteinExistence type="inferred from homology"/>
<dbReference type="GO" id="GO:0006362">
    <property type="term" value="P:transcription elongation by RNA polymerase I"/>
    <property type="evidence" value="ECO:0007669"/>
    <property type="project" value="TreeGrafter"/>
</dbReference>
<name>A0A9Q0KX35_9MAGN</name>
<comment type="similarity">
    <text evidence="4">Belongs to the archaeal Rpo5/eukaryotic RPB5 RNA polymerase subunit family.</text>
</comment>
<dbReference type="FunFam" id="3.90.940.20:FF:000001">
    <property type="entry name" value="DNA-directed RNA polymerases I, II, and III subunit RPABC1"/>
    <property type="match status" value="1"/>
</dbReference>
<dbReference type="EMBL" id="JAMYWD010000002">
    <property type="protein sequence ID" value="KAJ4977844.1"/>
    <property type="molecule type" value="Genomic_DNA"/>
</dbReference>
<dbReference type="GO" id="GO:0005736">
    <property type="term" value="C:RNA polymerase I complex"/>
    <property type="evidence" value="ECO:0007669"/>
    <property type="project" value="TreeGrafter"/>
</dbReference>
<dbReference type="Pfam" id="PF01191">
    <property type="entry name" value="RNA_pol_Rpb5_C"/>
    <property type="match status" value="1"/>
</dbReference>
<dbReference type="HAMAP" id="MF_00025">
    <property type="entry name" value="RNApol_Rpo5_RPB5"/>
    <property type="match status" value="1"/>
</dbReference>
<dbReference type="GO" id="GO:0005665">
    <property type="term" value="C:RNA polymerase II, core complex"/>
    <property type="evidence" value="ECO:0007669"/>
    <property type="project" value="TreeGrafter"/>
</dbReference>
<keyword evidence="2" id="KW-0804">Transcription</keyword>
<dbReference type="SUPFAM" id="SSF53036">
    <property type="entry name" value="Eukaryotic RPB5 N-terminal domain"/>
    <property type="match status" value="1"/>
</dbReference>
<protein>
    <recommendedName>
        <fullName evidence="9">RPB5 homolog</fullName>
    </recommendedName>
</protein>
<comment type="caution">
    <text evidence="7">The sequence shown here is derived from an EMBL/GenBank/DDBJ whole genome shotgun (WGS) entry which is preliminary data.</text>
</comment>